<dbReference type="SMART" id="SM00360">
    <property type="entry name" value="RRM"/>
    <property type="match status" value="1"/>
</dbReference>
<proteinExistence type="predicted"/>
<evidence type="ECO:0000256" key="2">
    <source>
        <dbReference type="SAM" id="MobiDB-lite"/>
    </source>
</evidence>
<keyword evidence="5" id="KW-1185">Reference proteome</keyword>
<reference evidence="5" key="1">
    <citation type="submission" date="2016-12" db="EMBL/GenBank/DDBJ databases">
        <title>Comparative genomics of four Isosphaeraceae planctomycetes: a common pool of plasmids and glycoside hydrolase genes.</title>
        <authorList>
            <person name="Ivanova A."/>
        </authorList>
    </citation>
    <scope>NUCLEOTIDE SEQUENCE [LARGE SCALE GENOMIC DNA]</scope>
    <source>
        <strain evidence="5">PX4</strain>
    </source>
</reference>
<dbReference type="CDD" id="cd21608">
    <property type="entry name" value="RRM2_NsCP33_like"/>
    <property type="match status" value="1"/>
</dbReference>
<organism evidence="4 5">
    <name type="scientific">Paludisphaera borealis</name>
    <dbReference type="NCBI Taxonomy" id="1387353"/>
    <lineage>
        <taxon>Bacteria</taxon>
        <taxon>Pseudomonadati</taxon>
        <taxon>Planctomycetota</taxon>
        <taxon>Planctomycetia</taxon>
        <taxon>Isosphaerales</taxon>
        <taxon>Isosphaeraceae</taxon>
        <taxon>Paludisphaera</taxon>
    </lineage>
</organism>
<feature type="compositionally biased region" description="Gly residues" evidence="2">
    <location>
        <begin position="86"/>
        <end position="106"/>
    </location>
</feature>
<dbReference type="Gene3D" id="3.30.70.330">
    <property type="match status" value="1"/>
</dbReference>
<evidence type="ECO:0000259" key="3">
    <source>
        <dbReference type="PROSITE" id="PS50102"/>
    </source>
</evidence>
<dbReference type="SUPFAM" id="SSF54928">
    <property type="entry name" value="RNA-binding domain, RBD"/>
    <property type="match status" value="1"/>
</dbReference>
<dbReference type="PROSITE" id="PS50102">
    <property type="entry name" value="RRM"/>
    <property type="match status" value="1"/>
</dbReference>
<dbReference type="GO" id="GO:0003723">
    <property type="term" value="F:RNA binding"/>
    <property type="evidence" value="ECO:0007669"/>
    <property type="project" value="UniProtKB-KW"/>
</dbReference>
<evidence type="ECO:0000313" key="4">
    <source>
        <dbReference type="EMBL" id="APW59157.1"/>
    </source>
</evidence>
<dbReference type="KEGG" id="pbor:BSF38_00571"/>
<dbReference type="AlphaFoldDB" id="A0A1U7CJS7"/>
<name>A0A1U7CJS7_9BACT</name>
<dbReference type="PANTHER" id="PTHR48027">
    <property type="entry name" value="HETEROGENEOUS NUCLEAR RIBONUCLEOPROTEIN 87F-RELATED"/>
    <property type="match status" value="1"/>
</dbReference>
<protein>
    <recommendedName>
        <fullName evidence="3">RRM domain-containing protein</fullName>
    </recommendedName>
</protein>
<dbReference type="InterPro" id="IPR035979">
    <property type="entry name" value="RBD_domain_sf"/>
</dbReference>
<gene>
    <name evidence="4" type="ORF">BSF38_00571</name>
</gene>
<dbReference type="EMBL" id="CP019082">
    <property type="protein sequence ID" value="APW59157.1"/>
    <property type="molecule type" value="Genomic_DNA"/>
</dbReference>
<feature type="region of interest" description="Disordered" evidence="2">
    <location>
        <begin position="63"/>
        <end position="106"/>
    </location>
</feature>
<dbReference type="InterPro" id="IPR012677">
    <property type="entry name" value="Nucleotide-bd_a/b_plait_sf"/>
</dbReference>
<dbReference type="Proteomes" id="UP000186309">
    <property type="component" value="Chromosome"/>
</dbReference>
<sequence length="106" mass="11056">MAKKLYVGNLTYNVNESDLEALFTPFGTVQSAQIIVDRDTNRSKGFAFVEMSSDAEAQAAIQGLDGRDHDGRNLTVNEAKPREPRSGGGGGGGGRSGGYGGGGGRY</sequence>
<feature type="domain" description="RRM" evidence="3">
    <location>
        <begin position="3"/>
        <end position="81"/>
    </location>
</feature>
<evidence type="ECO:0000313" key="5">
    <source>
        <dbReference type="Proteomes" id="UP000186309"/>
    </source>
</evidence>
<dbReference type="InterPro" id="IPR000504">
    <property type="entry name" value="RRM_dom"/>
</dbReference>
<accession>A0A1U7CJS7</accession>
<dbReference type="Pfam" id="PF00076">
    <property type="entry name" value="RRM_1"/>
    <property type="match status" value="1"/>
</dbReference>
<dbReference type="OrthoDB" id="9798855at2"/>
<dbReference type="RefSeq" id="WP_076343371.1">
    <property type="nucleotide sequence ID" value="NZ_CP019082.1"/>
</dbReference>
<dbReference type="InterPro" id="IPR052462">
    <property type="entry name" value="SLIRP/GR-RBP-like"/>
</dbReference>
<dbReference type="InterPro" id="IPR048289">
    <property type="entry name" value="RRM2_NsCP33-like"/>
</dbReference>
<dbReference type="STRING" id="1387353.BSF38_00571"/>
<evidence type="ECO:0000256" key="1">
    <source>
        <dbReference type="ARBA" id="ARBA00022884"/>
    </source>
</evidence>
<keyword evidence="1" id="KW-0694">RNA-binding</keyword>